<gene>
    <name evidence="1" type="ORF">CCMP2556_LOCUS777</name>
</gene>
<sequence>MSRRFCWILAAWFVCRFCSKKPLSALVRPSGNCPGLGRLGRLGSVSRAMALVTARAAPVNVPGRTYQVGDEVLTYYEEDCMWYPGRLKSNYQNGSYLVKWDVPEDGIEEIVVTASQMRAALIPVRKLQIGEKYSGIVFDVNSHGAFVDIGAEEHGLLPVSRMAVDWIDNPLDALQEGQQIDVWVSGKKDGHFSVSMVAELIESDFRPFLELTAEQWVEGTVKKILDSKAAFVTVFLSGASLDGLLHVSELSDAYVSSVNDVLSAGQKVQVRVLSIDANSGKMILSMKGAKSMVGRVTPALPLDHWVQGKVVRVMGFGAFVAVKPENADAVVEGLLHKSAILPGVSLTVGDVLDVRIDSVDLRRGKLKLSMLDAPKRAEHDERRRSRRTPRTTPEATQEFLREFQQVPADQLLLGCVTHITDAALFVTLRLETGTEADALLLPHHCVGMLELGQPVRVRIVELDVDNGKLRVSMLPAI</sequence>
<organism evidence="1 2">
    <name type="scientific">Durusdinium trenchii</name>
    <dbReference type="NCBI Taxonomy" id="1381693"/>
    <lineage>
        <taxon>Eukaryota</taxon>
        <taxon>Sar</taxon>
        <taxon>Alveolata</taxon>
        <taxon>Dinophyceae</taxon>
        <taxon>Suessiales</taxon>
        <taxon>Symbiodiniaceae</taxon>
        <taxon>Durusdinium</taxon>
    </lineage>
</organism>
<comment type="caution">
    <text evidence="1">The sequence shown here is derived from an EMBL/GenBank/DDBJ whole genome shotgun (WGS) entry which is preliminary data.</text>
</comment>
<dbReference type="CDD" id="cd00164">
    <property type="entry name" value="S1_like"/>
    <property type="match status" value="1"/>
</dbReference>
<dbReference type="PANTHER" id="PTHR10724">
    <property type="entry name" value="30S RIBOSOMAL PROTEIN S1"/>
    <property type="match status" value="1"/>
</dbReference>
<evidence type="ECO:0000313" key="2">
    <source>
        <dbReference type="Proteomes" id="UP001642484"/>
    </source>
</evidence>
<proteinExistence type="predicted"/>
<dbReference type="Gene3D" id="2.30.30.140">
    <property type="match status" value="1"/>
</dbReference>
<protein>
    <submittedName>
        <fullName evidence="1">Uncharacterized protein</fullName>
    </submittedName>
</protein>
<name>A0ABP0HBR8_9DINO</name>
<dbReference type="SMART" id="SM00316">
    <property type="entry name" value="S1"/>
    <property type="match status" value="4"/>
</dbReference>
<dbReference type="GO" id="GO:0005840">
    <property type="term" value="C:ribosome"/>
    <property type="evidence" value="ECO:0007669"/>
    <property type="project" value="UniProtKB-KW"/>
</dbReference>
<dbReference type="EMBL" id="CAXAMN010000226">
    <property type="protein sequence ID" value="CAK8987173.1"/>
    <property type="molecule type" value="Genomic_DNA"/>
</dbReference>
<dbReference type="InterPro" id="IPR050437">
    <property type="entry name" value="Ribos_protein_bS1-like"/>
</dbReference>
<evidence type="ECO:0000313" key="1">
    <source>
        <dbReference type="EMBL" id="CAK8987173.1"/>
    </source>
</evidence>
<dbReference type="Gene3D" id="2.40.50.140">
    <property type="entry name" value="Nucleic acid-binding proteins"/>
    <property type="match status" value="3"/>
</dbReference>
<reference evidence="1 2" key="1">
    <citation type="submission" date="2024-02" db="EMBL/GenBank/DDBJ databases">
        <authorList>
            <person name="Chen Y."/>
            <person name="Shah S."/>
            <person name="Dougan E. K."/>
            <person name="Thang M."/>
            <person name="Chan C."/>
        </authorList>
    </citation>
    <scope>NUCLEOTIDE SEQUENCE [LARGE SCALE GENOMIC DNA]</scope>
</reference>
<dbReference type="Proteomes" id="UP001642484">
    <property type="component" value="Unassembled WGS sequence"/>
</dbReference>
<accession>A0ABP0HBR8</accession>
<dbReference type="InterPro" id="IPR012340">
    <property type="entry name" value="NA-bd_OB-fold"/>
</dbReference>
<dbReference type="InterPro" id="IPR003029">
    <property type="entry name" value="S1_domain"/>
</dbReference>
<dbReference type="CDD" id="cd04508">
    <property type="entry name" value="Tudor_SF"/>
    <property type="match status" value="1"/>
</dbReference>
<dbReference type="SUPFAM" id="SSF50249">
    <property type="entry name" value="Nucleic acid-binding proteins"/>
    <property type="match status" value="4"/>
</dbReference>
<dbReference type="PROSITE" id="PS50126">
    <property type="entry name" value="S1"/>
    <property type="match status" value="3"/>
</dbReference>
<dbReference type="Pfam" id="PF00575">
    <property type="entry name" value="S1"/>
    <property type="match status" value="3"/>
</dbReference>
<keyword evidence="2" id="KW-1185">Reference proteome</keyword>